<evidence type="ECO:0000313" key="3">
    <source>
        <dbReference type="Proteomes" id="UP000292307"/>
    </source>
</evidence>
<reference evidence="1" key="1">
    <citation type="journal article" date="2014" name="Int. J. Syst. Evol. Microbiol.">
        <title>Complete genome sequence of Corynebacterium casei LMG S-19264T (=DSM 44701T), isolated from a smear-ripened cheese.</title>
        <authorList>
            <consortium name="US DOE Joint Genome Institute (JGI-PGF)"/>
            <person name="Walter F."/>
            <person name="Albersmeier A."/>
            <person name="Kalinowski J."/>
            <person name="Ruckert C."/>
        </authorList>
    </citation>
    <scope>NUCLEOTIDE SEQUENCE</scope>
    <source>
        <strain evidence="1">KCTC 12343</strain>
    </source>
</reference>
<organism evidence="1 4">
    <name type="scientific">Pseudoduganella albidiflava</name>
    <dbReference type="NCBI Taxonomy" id="321983"/>
    <lineage>
        <taxon>Bacteria</taxon>
        <taxon>Pseudomonadati</taxon>
        <taxon>Pseudomonadota</taxon>
        <taxon>Betaproteobacteria</taxon>
        <taxon>Burkholderiales</taxon>
        <taxon>Oxalobacteraceae</taxon>
        <taxon>Telluria group</taxon>
        <taxon>Pseudoduganella</taxon>
    </lineage>
</organism>
<proteinExistence type="predicted"/>
<dbReference type="Pfam" id="PF05711">
    <property type="entry name" value="TylF"/>
    <property type="match status" value="1"/>
</dbReference>
<keyword evidence="1" id="KW-0808">Transferase</keyword>
<reference evidence="2 3" key="2">
    <citation type="submission" date="2019-02" db="EMBL/GenBank/DDBJ databases">
        <title>Draft Genome Sequences of Six Type Strains of the Genus Massilia.</title>
        <authorList>
            <person name="Miess H."/>
            <person name="Frediansyhah A."/>
            <person name="Gross H."/>
        </authorList>
    </citation>
    <scope>NUCLEOTIDE SEQUENCE [LARGE SCALE GENOMIC DNA]</scope>
    <source>
        <strain evidence="2 3">DSM 17472</strain>
    </source>
</reference>
<dbReference type="InterPro" id="IPR008884">
    <property type="entry name" value="TylF_MeTrfase"/>
</dbReference>
<sequence>MILPPFTPIEHPERVLNFMVRTVWGLTDPQRFYALMQEAQALCVPGTYLGDNLFTWGKSNSPFEDKRFVAAWENNCQNDADRAIAWRRYILACAAFHCAQIDGDFVECGVYRGTSIKTIVDYFGKENFDKTFWGYDTFDYNPVEHHAFEGQTTGLYQEIQQRFAGYDNVRLVQGLLPQSLEGNSPERIALLHIDLNSAEFEIAVLDALFDRVVPGGMIILDDYEWSGQYRLQKIAEDAWFAERNYRTFPLPTGQGIVLKR</sequence>
<dbReference type="OrthoDB" id="9799872at2"/>
<dbReference type="GO" id="GO:0008168">
    <property type="term" value="F:methyltransferase activity"/>
    <property type="evidence" value="ECO:0007669"/>
    <property type="project" value="UniProtKB-KW"/>
</dbReference>
<dbReference type="EMBL" id="CP036401">
    <property type="protein sequence ID" value="QBI04652.1"/>
    <property type="molecule type" value="Genomic_DNA"/>
</dbReference>
<dbReference type="Proteomes" id="UP000292307">
    <property type="component" value="Chromosome"/>
</dbReference>
<keyword evidence="3" id="KW-1185">Reference proteome</keyword>
<dbReference type="InterPro" id="IPR029063">
    <property type="entry name" value="SAM-dependent_MTases_sf"/>
</dbReference>
<dbReference type="RefSeq" id="WP_131148713.1">
    <property type="nucleotide sequence ID" value="NZ_BMWV01000001.1"/>
</dbReference>
<evidence type="ECO:0000313" key="2">
    <source>
        <dbReference type="EMBL" id="QBI04652.1"/>
    </source>
</evidence>
<evidence type="ECO:0000313" key="4">
    <source>
        <dbReference type="Proteomes" id="UP000628442"/>
    </source>
</evidence>
<dbReference type="AlphaFoldDB" id="A0A411X6W0"/>
<reference evidence="1" key="3">
    <citation type="submission" date="2022-12" db="EMBL/GenBank/DDBJ databases">
        <authorList>
            <person name="Sun Q."/>
            <person name="Kim S."/>
        </authorList>
    </citation>
    <scope>NUCLEOTIDE SEQUENCE</scope>
    <source>
        <strain evidence="1">KCTC 12343</strain>
    </source>
</reference>
<evidence type="ECO:0000313" key="1">
    <source>
        <dbReference type="EMBL" id="GGY28971.1"/>
    </source>
</evidence>
<dbReference type="PANTHER" id="PTHR40036:SF1">
    <property type="entry name" value="MACROCIN O-METHYLTRANSFERASE"/>
    <property type="match status" value="1"/>
</dbReference>
<dbReference type="Gene3D" id="3.40.50.150">
    <property type="entry name" value="Vaccinia Virus protein VP39"/>
    <property type="match status" value="1"/>
</dbReference>
<dbReference type="EMBL" id="BMWV01000001">
    <property type="protein sequence ID" value="GGY28971.1"/>
    <property type="molecule type" value="Genomic_DNA"/>
</dbReference>
<accession>A0A411X6W0</accession>
<protein>
    <submittedName>
        <fullName evidence="1">Methyltransferase</fullName>
    </submittedName>
</protein>
<dbReference type="PANTHER" id="PTHR40036">
    <property type="entry name" value="MACROCIN O-METHYLTRANSFERASE"/>
    <property type="match status" value="1"/>
</dbReference>
<dbReference type="GO" id="GO:0032259">
    <property type="term" value="P:methylation"/>
    <property type="evidence" value="ECO:0007669"/>
    <property type="project" value="UniProtKB-KW"/>
</dbReference>
<dbReference type="SUPFAM" id="SSF53335">
    <property type="entry name" value="S-adenosyl-L-methionine-dependent methyltransferases"/>
    <property type="match status" value="1"/>
</dbReference>
<dbReference type="Proteomes" id="UP000628442">
    <property type="component" value="Unassembled WGS sequence"/>
</dbReference>
<name>A0A411X6W0_9BURK</name>
<keyword evidence="1" id="KW-0489">Methyltransferase</keyword>
<gene>
    <name evidence="2" type="ORF">EYF70_30365</name>
    <name evidence="1" type="ORF">GCM10007387_08980</name>
</gene>